<reference evidence="7" key="1">
    <citation type="journal article" date="2018" name="Genome Biol.">
        <title>SKESA: strategic k-mer extension for scrupulous assemblies.</title>
        <authorList>
            <person name="Souvorov A."/>
            <person name="Agarwala R."/>
            <person name="Lipman D.J."/>
        </authorList>
    </citation>
    <scope>NUCLEOTIDE SEQUENCE</scope>
    <source>
        <strain evidence="7">BCW_3452</strain>
    </source>
</reference>
<protein>
    <submittedName>
        <fullName evidence="7">Serine/threonine protein kinase</fullName>
    </submittedName>
</protein>
<dbReference type="InterPro" id="IPR000719">
    <property type="entry name" value="Prot_kinase_dom"/>
</dbReference>
<keyword evidence="1" id="KW-0808">Transferase</keyword>
<keyword evidence="4 5" id="KW-0067">ATP-binding</keyword>
<dbReference type="Gene3D" id="3.30.200.20">
    <property type="entry name" value="Phosphorylase Kinase, domain 1"/>
    <property type="match status" value="1"/>
</dbReference>
<dbReference type="PROSITE" id="PS00107">
    <property type="entry name" value="PROTEIN_KINASE_ATP"/>
    <property type="match status" value="1"/>
</dbReference>
<keyword evidence="2 5" id="KW-0547">Nucleotide-binding</keyword>
<organism evidence="7">
    <name type="scientific">Vibrio vulnificus</name>
    <dbReference type="NCBI Taxonomy" id="672"/>
    <lineage>
        <taxon>Bacteria</taxon>
        <taxon>Pseudomonadati</taxon>
        <taxon>Pseudomonadota</taxon>
        <taxon>Gammaproteobacteria</taxon>
        <taxon>Vibrionales</taxon>
        <taxon>Vibrionaceae</taxon>
        <taxon>Vibrio</taxon>
    </lineage>
</organism>
<dbReference type="Pfam" id="PF00069">
    <property type="entry name" value="Pkinase"/>
    <property type="match status" value="1"/>
</dbReference>
<comment type="caution">
    <text evidence="7">The sequence shown here is derived from an EMBL/GenBank/DDBJ whole genome shotgun (WGS) entry which is preliminary data.</text>
</comment>
<evidence type="ECO:0000256" key="5">
    <source>
        <dbReference type="PROSITE-ProRule" id="PRU10141"/>
    </source>
</evidence>
<dbReference type="InterPro" id="IPR011009">
    <property type="entry name" value="Kinase-like_dom_sf"/>
</dbReference>
<feature type="binding site" evidence="5">
    <location>
        <position position="109"/>
    </location>
    <ligand>
        <name>ATP</name>
        <dbReference type="ChEBI" id="CHEBI:30616"/>
    </ligand>
</feature>
<evidence type="ECO:0000256" key="1">
    <source>
        <dbReference type="ARBA" id="ARBA00022679"/>
    </source>
</evidence>
<proteinExistence type="predicted"/>
<sequence length="448" mass="51014">MQLGSSATQVFYHLLDLNEEEKQQALQQLEQDAPDVYRALTPLIQPHEHEPFTALLGFHANHATEIPLDLSNQLIDKYQLTHELGRGGMGVVYAAYRADETFEQQLAIKFIQPSLTQVLGKKALFDEAQLLARLNHPCIAKVFDGGVHQDSVYIVMEKVEGLTLDAFLQQHHLDTRAKLTLFRYLCQAIEHAHHNQVLHADIKPENILIDQDVRPKLLDFNLTQKVSTQASQSGQVGLVAFSERYASPEQKSGGYLTQQSDLYSLGKILHLLFPQVGKHSDLRFILDKATQAKAEQRYQSVSELRADIENMLACRPISLKQHIPLYTTKRLIQRRPVPSLLLTLLVMSGMLFTSTLMTKNRQLQQEKLIAENMMYEVTSLMFHTKGNEMANLSVNSMLEITRRRILSNPDIPKHIKQKMLLAMITPTPEKHAVEANCQENCRQPESKW</sequence>
<accession>A0A8H9N2N7</accession>
<dbReference type="SUPFAM" id="SSF56112">
    <property type="entry name" value="Protein kinase-like (PK-like)"/>
    <property type="match status" value="1"/>
</dbReference>
<dbReference type="EMBL" id="DACRBY010000024">
    <property type="protein sequence ID" value="HAS8541663.1"/>
    <property type="molecule type" value="Genomic_DNA"/>
</dbReference>
<keyword evidence="3 7" id="KW-0418">Kinase</keyword>
<reference evidence="7" key="2">
    <citation type="submission" date="2019-01" db="EMBL/GenBank/DDBJ databases">
        <authorList>
            <consortium name="NCBI Pathogen Detection Project"/>
        </authorList>
    </citation>
    <scope>NUCLEOTIDE SEQUENCE</scope>
    <source>
        <strain evidence="7">BCW_3452</strain>
    </source>
</reference>
<dbReference type="PROSITE" id="PS00108">
    <property type="entry name" value="PROTEIN_KINASE_ST"/>
    <property type="match status" value="1"/>
</dbReference>
<dbReference type="CDD" id="cd14014">
    <property type="entry name" value="STKc_PknB_like"/>
    <property type="match status" value="1"/>
</dbReference>
<dbReference type="PROSITE" id="PS50011">
    <property type="entry name" value="PROTEIN_KINASE_DOM"/>
    <property type="match status" value="1"/>
</dbReference>
<feature type="domain" description="Protein kinase" evidence="6">
    <location>
        <begin position="78"/>
        <end position="331"/>
    </location>
</feature>
<evidence type="ECO:0000256" key="4">
    <source>
        <dbReference type="ARBA" id="ARBA00022840"/>
    </source>
</evidence>
<dbReference type="GO" id="GO:0005524">
    <property type="term" value="F:ATP binding"/>
    <property type="evidence" value="ECO:0007669"/>
    <property type="project" value="UniProtKB-UniRule"/>
</dbReference>
<dbReference type="PANTHER" id="PTHR43289">
    <property type="entry name" value="MITOGEN-ACTIVATED PROTEIN KINASE KINASE KINASE 20-RELATED"/>
    <property type="match status" value="1"/>
</dbReference>
<dbReference type="SMART" id="SM00220">
    <property type="entry name" value="S_TKc"/>
    <property type="match status" value="1"/>
</dbReference>
<evidence type="ECO:0000256" key="3">
    <source>
        <dbReference type="ARBA" id="ARBA00022777"/>
    </source>
</evidence>
<dbReference type="InterPro" id="IPR008271">
    <property type="entry name" value="Ser/Thr_kinase_AS"/>
</dbReference>
<dbReference type="Proteomes" id="UP000863257">
    <property type="component" value="Unassembled WGS sequence"/>
</dbReference>
<dbReference type="RefSeq" id="WP_130309482.1">
    <property type="nucleotide sequence ID" value="NZ_CP035784.1"/>
</dbReference>
<dbReference type="PANTHER" id="PTHR43289:SF6">
    <property type="entry name" value="SERINE_THREONINE-PROTEIN KINASE NEKL-3"/>
    <property type="match status" value="1"/>
</dbReference>
<evidence type="ECO:0000313" key="7">
    <source>
        <dbReference type="EMBL" id="HAS8541663.1"/>
    </source>
</evidence>
<dbReference type="Gene3D" id="1.10.510.10">
    <property type="entry name" value="Transferase(Phosphotransferase) domain 1"/>
    <property type="match status" value="1"/>
</dbReference>
<dbReference type="AlphaFoldDB" id="A0A8H9N2N7"/>
<name>A0A8H9N2N7_VIBVL</name>
<gene>
    <name evidence="7" type="ORF">I7730_17900</name>
</gene>
<evidence type="ECO:0000256" key="2">
    <source>
        <dbReference type="ARBA" id="ARBA00022741"/>
    </source>
</evidence>
<dbReference type="InterPro" id="IPR017441">
    <property type="entry name" value="Protein_kinase_ATP_BS"/>
</dbReference>
<dbReference type="GO" id="GO:0004674">
    <property type="term" value="F:protein serine/threonine kinase activity"/>
    <property type="evidence" value="ECO:0007669"/>
    <property type="project" value="UniProtKB-KW"/>
</dbReference>
<keyword evidence="7" id="KW-0723">Serine/threonine-protein kinase</keyword>
<evidence type="ECO:0000259" key="6">
    <source>
        <dbReference type="PROSITE" id="PS50011"/>
    </source>
</evidence>